<dbReference type="SUPFAM" id="SSF116965">
    <property type="entry name" value="Hypothetical protein MPN330"/>
    <property type="match status" value="1"/>
</dbReference>
<keyword evidence="2" id="KW-1185">Reference proteome</keyword>
<reference evidence="1 2" key="1">
    <citation type="submission" date="2020-08" db="EMBL/GenBank/DDBJ databases">
        <title>Genomic Encyclopedia of Type Strains, Phase IV (KMG-IV): sequencing the most valuable type-strain genomes for metagenomic binning, comparative biology and taxonomic classification.</title>
        <authorList>
            <person name="Goeker M."/>
        </authorList>
    </citation>
    <scope>NUCLEOTIDE SEQUENCE [LARGE SCALE GENOMIC DNA]</scope>
    <source>
        <strain evidence="1 2">DSM 15895</strain>
    </source>
</reference>
<dbReference type="RefSeq" id="WP_135500568.1">
    <property type="nucleotide sequence ID" value="NZ_JACHHE010000005.1"/>
</dbReference>
<dbReference type="Proteomes" id="UP000525923">
    <property type="component" value="Unassembled WGS sequence"/>
</dbReference>
<protein>
    <submittedName>
        <fullName evidence="1">Tetratricopeptide (TPR) repeat protein</fullName>
    </submittedName>
</protein>
<dbReference type="Pfam" id="PF14559">
    <property type="entry name" value="TPR_19"/>
    <property type="match status" value="1"/>
</dbReference>
<proteinExistence type="predicted"/>
<dbReference type="EMBL" id="JACHHE010000005">
    <property type="protein sequence ID" value="MBB5180705.1"/>
    <property type="molecule type" value="Genomic_DNA"/>
</dbReference>
<dbReference type="SUPFAM" id="SSF48452">
    <property type="entry name" value="TPR-like"/>
    <property type="match status" value="1"/>
</dbReference>
<accession>A0A7W8CS89</accession>
<name>A0A7W8CS89_9BACL</name>
<evidence type="ECO:0000313" key="1">
    <source>
        <dbReference type="EMBL" id="MBB5180705.1"/>
    </source>
</evidence>
<dbReference type="AlphaFoldDB" id="A0A7W8CS89"/>
<evidence type="ECO:0000313" key="2">
    <source>
        <dbReference type="Proteomes" id="UP000525923"/>
    </source>
</evidence>
<dbReference type="InterPro" id="IPR011990">
    <property type="entry name" value="TPR-like_helical_dom_sf"/>
</dbReference>
<dbReference type="Gene3D" id="1.25.40.10">
    <property type="entry name" value="Tetratricopeptide repeat domain"/>
    <property type="match status" value="1"/>
</dbReference>
<sequence>MRKKYRELKRKGNVIVFPNTVQVLLTEGMNLLKDEKYVSARDKLYQVLSYEPEHPGALGAYAYCLFELGVYEEALEVCKELLKVGPVHYLETMELYISILMQVREFAEAERMIEALIEEKVLPEERLEQFQQLRELNERIASNSAPAKIDPTLYAAANFVALPPAEQERRILELPTGSLEVMKGSMVELVQHPETDLLAKTYILFKLHQEKIDAEVRLSKFGFEGTYSIRQLPDPANDSKLVAVKEVLQDAMQKDPTRLDMALELFDRHVFLFYPFMWEGYSAEQVAFAYKGYLDGLFSEEAGESVDPELLTLIFHAEQWFELRNG</sequence>
<organism evidence="1 2">
    <name type="scientific">Planococcus koreensis</name>
    <dbReference type="NCBI Taxonomy" id="112331"/>
    <lineage>
        <taxon>Bacteria</taxon>
        <taxon>Bacillati</taxon>
        <taxon>Bacillota</taxon>
        <taxon>Bacilli</taxon>
        <taxon>Bacillales</taxon>
        <taxon>Caryophanaceae</taxon>
        <taxon>Planococcus</taxon>
    </lineage>
</organism>
<dbReference type="OrthoDB" id="2364593at2"/>
<comment type="caution">
    <text evidence="1">The sequence shown here is derived from an EMBL/GenBank/DDBJ whole genome shotgun (WGS) entry which is preliminary data.</text>
</comment>
<gene>
    <name evidence="1" type="ORF">HNQ44_002134</name>
</gene>